<proteinExistence type="predicted"/>
<dbReference type="AlphaFoldDB" id="A0AAD5TXN6"/>
<dbReference type="InterPro" id="IPR019270">
    <property type="entry name" value="DUF2283"/>
</dbReference>
<protein>
    <recommendedName>
        <fullName evidence="3">DUF2283 domain-containing protein</fullName>
    </recommendedName>
</protein>
<evidence type="ECO:0000313" key="2">
    <source>
        <dbReference type="Proteomes" id="UP001211065"/>
    </source>
</evidence>
<organism evidence="1 2">
    <name type="scientific">Clydaea vesicula</name>
    <dbReference type="NCBI Taxonomy" id="447962"/>
    <lineage>
        <taxon>Eukaryota</taxon>
        <taxon>Fungi</taxon>
        <taxon>Fungi incertae sedis</taxon>
        <taxon>Chytridiomycota</taxon>
        <taxon>Chytridiomycota incertae sedis</taxon>
        <taxon>Chytridiomycetes</taxon>
        <taxon>Lobulomycetales</taxon>
        <taxon>Lobulomycetaceae</taxon>
        <taxon>Clydaea</taxon>
    </lineage>
</organism>
<sequence>MLFRSDVVFRYSPDVDHLTIYFRKAKPGVIRESDPIDNDVIVDLDEKGKVVHMTTFRIPIVLSVNYDENLDTFKVFFSLIEDEEMKTEKASEYMKYYLNKKGKIAGLLFENASEIISSE</sequence>
<dbReference type="Proteomes" id="UP001211065">
    <property type="component" value="Unassembled WGS sequence"/>
</dbReference>
<dbReference type="Pfam" id="PF10049">
    <property type="entry name" value="DUF2283"/>
    <property type="match status" value="1"/>
</dbReference>
<accession>A0AAD5TXN6</accession>
<gene>
    <name evidence="1" type="ORF">HK099_006601</name>
</gene>
<dbReference type="EMBL" id="JADGJW010000580">
    <property type="protein sequence ID" value="KAJ3214956.1"/>
    <property type="molecule type" value="Genomic_DNA"/>
</dbReference>
<comment type="caution">
    <text evidence="1">The sequence shown here is derived from an EMBL/GenBank/DDBJ whole genome shotgun (WGS) entry which is preliminary data.</text>
</comment>
<keyword evidence="2" id="KW-1185">Reference proteome</keyword>
<evidence type="ECO:0000313" key="1">
    <source>
        <dbReference type="EMBL" id="KAJ3214956.1"/>
    </source>
</evidence>
<reference evidence="1" key="1">
    <citation type="submission" date="2020-05" db="EMBL/GenBank/DDBJ databases">
        <title>Phylogenomic resolution of chytrid fungi.</title>
        <authorList>
            <person name="Stajich J.E."/>
            <person name="Amses K."/>
            <person name="Simmons R."/>
            <person name="Seto K."/>
            <person name="Myers J."/>
            <person name="Bonds A."/>
            <person name="Quandt C.A."/>
            <person name="Barry K."/>
            <person name="Liu P."/>
            <person name="Grigoriev I."/>
            <person name="Longcore J.E."/>
            <person name="James T.Y."/>
        </authorList>
    </citation>
    <scope>NUCLEOTIDE SEQUENCE</scope>
    <source>
        <strain evidence="1">JEL0476</strain>
    </source>
</reference>
<name>A0AAD5TXN6_9FUNG</name>
<evidence type="ECO:0008006" key="3">
    <source>
        <dbReference type="Google" id="ProtNLM"/>
    </source>
</evidence>